<evidence type="ECO:0000256" key="12">
    <source>
        <dbReference type="ARBA" id="ARBA00069616"/>
    </source>
</evidence>
<keyword evidence="5" id="KW-0479">Metal-binding</keyword>
<dbReference type="InterPro" id="IPR026956">
    <property type="entry name" value="D-ser_dehydrat-like_dom"/>
</dbReference>
<evidence type="ECO:0000256" key="7">
    <source>
        <dbReference type="ARBA" id="ARBA00022898"/>
    </source>
</evidence>
<protein>
    <recommendedName>
        <fullName evidence="12">D-serine dehydratase</fullName>
        <ecNumber evidence="11">4.3.1.18</ecNumber>
    </recommendedName>
    <alternativeName>
        <fullName evidence="13">D-serine deaminase</fullName>
    </alternativeName>
</protein>
<evidence type="ECO:0000256" key="4">
    <source>
        <dbReference type="ARBA" id="ARBA00022575"/>
    </source>
</evidence>
<dbReference type="InterPro" id="IPR001608">
    <property type="entry name" value="Ala_racemase_N"/>
</dbReference>
<organism evidence="15 16">
    <name type="scientific">Cryptococcus depauperatus CBS 7841</name>
    <dbReference type="NCBI Taxonomy" id="1295531"/>
    <lineage>
        <taxon>Eukaryota</taxon>
        <taxon>Fungi</taxon>
        <taxon>Dikarya</taxon>
        <taxon>Basidiomycota</taxon>
        <taxon>Agaricomycotina</taxon>
        <taxon>Tremellomycetes</taxon>
        <taxon>Tremellales</taxon>
        <taxon>Cryptococcaceae</taxon>
        <taxon>Cryptococcus</taxon>
    </lineage>
</organism>
<evidence type="ECO:0000259" key="14">
    <source>
        <dbReference type="SMART" id="SM01119"/>
    </source>
</evidence>
<dbReference type="GeneID" id="91087094"/>
<evidence type="ECO:0000256" key="13">
    <source>
        <dbReference type="ARBA" id="ARBA00075219"/>
    </source>
</evidence>
<reference evidence="15" key="2">
    <citation type="journal article" date="2022" name="Elife">
        <title>Obligate sexual reproduction of a homothallic fungus closely related to the Cryptococcus pathogenic species complex.</title>
        <authorList>
            <person name="Passer A.R."/>
            <person name="Clancey S.A."/>
            <person name="Shea T."/>
            <person name="David-Palma M."/>
            <person name="Averette A.F."/>
            <person name="Boekhout T."/>
            <person name="Porcel B.M."/>
            <person name="Nowrousian M."/>
            <person name="Cuomo C.A."/>
            <person name="Sun S."/>
            <person name="Heitman J."/>
            <person name="Coelho M.A."/>
        </authorList>
    </citation>
    <scope>NUCLEOTIDE SEQUENCE</scope>
    <source>
        <strain evidence="15">CBS 7841</strain>
    </source>
</reference>
<gene>
    <name evidence="15" type="ORF">L203_102883</name>
</gene>
<evidence type="ECO:0000256" key="10">
    <source>
        <dbReference type="ARBA" id="ARBA00055764"/>
    </source>
</evidence>
<reference evidence="15" key="1">
    <citation type="submission" date="2016-06" db="EMBL/GenBank/DDBJ databases">
        <authorList>
            <person name="Cuomo C."/>
            <person name="Litvintseva A."/>
            <person name="Heitman J."/>
            <person name="Chen Y."/>
            <person name="Sun S."/>
            <person name="Springer D."/>
            <person name="Dromer F."/>
            <person name="Young S."/>
            <person name="Zeng Q."/>
            <person name="Chapman S."/>
            <person name="Gujja S."/>
            <person name="Saif S."/>
            <person name="Birren B."/>
        </authorList>
    </citation>
    <scope>NUCLEOTIDE SEQUENCE</scope>
    <source>
        <strain evidence="15">CBS 7841</strain>
    </source>
</reference>
<evidence type="ECO:0000256" key="5">
    <source>
        <dbReference type="ARBA" id="ARBA00022723"/>
    </source>
</evidence>
<dbReference type="InterPro" id="IPR051466">
    <property type="entry name" value="D-amino_acid_metab_enzyme"/>
</dbReference>
<proteinExistence type="inferred from homology"/>
<dbReference type="Gene3D" id="3.20.20.10">
    <property type="entry name" value="Alanine racemase"/>
    <property type="match status" value="1"/>
</dbReference>
<reference evidence="15" key="3">
    <citation type="submission" date="2024-01" db="EMBL/GenBank/DDBJ databases">
        <authorList>
            <person name="Coelho M.A."/>
            <person name="David-Palma M."/>
            <person name="Shea T."/>
            <person name="Sun S."/>
            <person name="Cuomo C.A."/>
            <person name="Heitman J."/>
        </authorList>
    </citation>
    <scope>NUCLEOTIDE SEQUENCE</scope>
    <source>
        <strain evidence="15">CBS 7841</strain>
    </source>
</reference>
<dbReference type="EMBL" id="CP143786">
    <property type="protein sequence ID" value="WVN87695.1"/>
    <property type="molecule type" value="Genomic_DNA"/>
</dbReference>
<evidence type="ECO:0000256" key="1">
    <source>
        <dbReference type="ARBA" id="ARBA00001933"/>
    </source>
</evidence>
<keyword evidence="8" id="KW-0456">Lyase</keyword>
<comment type="cofactor">
    <cofactor evidence="1">
        <name>pyridoxal 5'-phosphate</name>
        <dbReference type="ChEBI" id="CHEBI:597326"/>
    </cofactor>
</comment>
<evidence type="ECO:0000256" key="8">
    <source>
        <dbReference type="ARBA" id="ARBA00023239"/>
    </source>
</evidence>
<dbReference type="FunFam" id="3.20.20.10:FF:000016">
    <property type="entry name" value="D-serine dehydratase"/>
    <property type="match status" value="1"/>
</dbReference>
<dbReference type="Pfam" id="PF14031">
    <property type="entry name" value="D-ser_dehydrat"/>
    <property type="match status" value="1"/>
</dbReference>
<keyword evidence="7" id="KW-0663">Pyridoxal phosphate</keyword>
<name>A0AAJ8JSK4_9TREE</name>
<dbReference type="GO" id="GO:0008721">
    <property type="term" value="F:D-serine ammonia-lyase activity"/>
    <property type="evidence" value="ECO:0007669"/>
    <property type="project" value="UniProtKB-EC"/>
</dbReference>
<comment type="similarity">
    <text evidence="3">Belongs to the DSD1 family.</text>
</comment>
<dbReference type="PANTHER" id="PTHR28004">
    <property type="entry name" value="ZGC:162816-RELATED"/>
    <property type="match status" value="1"/>
</dbReference>
<evidence type="ECO:0000313" key="16">
    <source>
        <dbReference type="Proteomes" id="UP000094043"/>
    </source>
</evidence>
<keyword evidence="6" id="KW-0862">Zinc</keyword>
<dbReference type="GO" id="GO:0046872">
    <property type="term" value="F:metal ion binding"/>
    <property type="evidence" value="ECO:0007669"/>
    <property type="project" value="UniProtKB-KW"/>
</dbReference>
<feature type="domain" description="D-serine dehydratase-like" evidence="14">
    <location>
        <begin position="363"/>
        <end position="464"/>
    </location>
</feature>
<comment type="function">
    <text evidence="10">Catalyzes the conversion of D-serine to pyruvate and ammonia. May play a role in D-serine detoxification.</text>
</comment>
<dbReference type="EC" id="4.3.1.18" evidence="11"/>
<comment type="catalytic activity">
    <reaction evidence="9">
        <text>D-serine = pyruvate + NH4(+)</text>
        <dbReference type="Rhea" id="RHEA:13977"/>
        <dbReference type="ChEBI" id="CHEBI:15361"/>
        <dbReference type="ChEBI" id="CHEBI:28938"/>
        <dbReference type="ChEBI" id="CHEBI:35247"/>
        <dbReference type="EC" id="4.3.1.18"/>
    </reaction>
    <physiologicalReaction direction="left-to-right" evidence="9">
        <dbReference type="Rhea" id="RHEA:13978"/>
    </physiologicalReaction>
</comment>
<dbReference type="GO" id="GO:0036088">
    <property type="term" value="P:D-serine catabolic process"/>
    <property type="evidence" value="ECO:0007669"/>
    <property type="project" value="TreeGrafter"/>
</dbReference>
<evidence type="ECO:0000256" key="11">
    <source>
        <dbReference type="ARBA" id="ARBA00066349"/>
    </source>
</evidence>
<dbReference type="Proteomes" id="UP000094043">
    <property type="component" value="Chromosome 3"/>
</dbReference>
<accession>A0AAJ8JSK4</accession>
<dbReference type="InterPro" id="IPR042208">
    <property type="entry name" value="D-ser_dehydrat-like_sf"/>
</dbReference>
<evidence type="ECO:0000256" key="3">
    <source>
        <dbReference type="ARBA" id="ARBA00005323"/>
    </source>
</evidence>
<sequence length="480" mass="52673">MEFSDDRSKAPDLPFPRFPPPSYLTLPKIRLPRHRHEESSWQDLGGYNDKVVIQEWFVIILSMSTFTPLDLYPLPSKAALVDAFVGKPIASLRTPALIVDRKKFRDNCERMAGTVRERGLLFRAHVKSHKTAEGTRLQVEAGGGVKATIASTMVEVWQIIKAGLVQEGLVEDILYSMPIGADKLEDIHIAQEEIGQRGIIRLMVDHAEQVGLLKAFSQKTQRAKWSVFVKVDGGGKRAGAPPESQQMKDLILALIAAKDNVEIYGFYSHFGQSYGSGSLEEGSSYFAGEIACVATAAKLARHAGAQGEWVLSVGATPTAHAAVQEAYKAHDGLEGKLEIHAGCYCMCDLQQQATSLIPASDVAISVLAKVVSTYSLRREAMCDAGALAVSKDTGKFPGFGRVVKPEHATGWDLGRISQEHGTLVHRAGSQIREEYELHIGDLVQIVPQHACLTCACFPWLYVVEDGQDEVVDIWVPWKGW</sequence>
<dbReference type="PANTHER" id="PTHR28004:SF2">
    <property type="entry name" value="D-SERINE DEHYDRATASE"/>
    <property type="match status" value="1"/>
</dbReference>
<dbReference type="Gene3D" id="2.40.37.20">
    <property type="entry name" value="D-serine dehydratase-like domain"/>
    <property type="match status" value="1"/>
</dbReference>
<evidence type="ECO:0000256" key="2">
    <source>
        <dbReference type="ARBA" id="ARBA00001947"/>
    </source>
</evidence>
<comment type="cofactor">
    <cofactor evidence="2">
        <name>Zn(2+)</name>
        <dbReference type="ChEBI" id="CHEBI:29105"/>
    </cofactor>
</comment>
<dbReference type="Pfam" id="PF01168">
    <property type="entry name" value="Ala_racemase_N"/>
    <property type="match status" value="1"/>
</dbReference>
<dbReference type="InterPro" id="IPR029066">
    <property type="entry name" value="PLP-binding_barrel"/>
</dbReference>
<evidence type="ECO:0000256" key="9">
    <source>
        <dbReference type="ARBA" id="ARBA00051198"/>
    </source>
</evidence>
<dbReference type="KEGG" id="cdep:91087094"/>
<evidence type="ECO:0000256" key="6">
    <source>
        <dbReference type="ARBA" id="ARBA00022833"/>
    </source>
</evidence>
<dbReference type="GO" id="GO:0009636">
    <property type="term" value="P:response to toxic substance"/>
    <property type="evidence" value="ECO:0007669"/>
    <property type="project" value="UniProtKB-KW"/>
</dbReference>
<dbReference type="SUPFAM" id="SSF51419">
    <property type="entry name" value="PLP-binding barrel"/>
    <property type="match status" value="1"/>
</dbReference>
<dbReference type="SMART" id="SM01119">
    <property type="entry name" value="D-ser_dehydrat"/>
    <property type="match status" value="1"/>
</dbReference>
<keyword evidence="4" id="KW-0216">Detoxification</keyword>
<dbReference type="RefSeq" id="XP_066068395.1">
    <property type="nucleotide sequence ID" value="XM_066212298.1"/>
</dbReference>
<keyword evidence="16" id="KW-1185">Reference proteome</keyword>
<dbReference type="AlphaFoldDB" id="A0AAJ8JSK4"/>
<evidence type="ECO:0000313" key="15">
    <source>
        <dbReference type="EMBL" id="WVN87695.1"/>
    </source>
</evidence>